<dbReference type="EMBL" id="UINC01010454">
    <property type="protein sequence ID" value="SVA46492.1"/>
    <property type="molecule type" value="Genomic_DNA"/>
</dbReference>
<sequence length="78" mass="8863">MSFIFTKMIKMYQIVLSPLLGSNCRYQPTCSNYAIESIEQWGVIQGSVLSFKRIMKCHPWGSSGYDAVPTKHEGTKNE</sequence>
<accession>A0A381W1Z3</accession>
<name>A0A381W1Z3_9ZZZZ</name>
<organism evidence="1">
    <name type="scientific">marine metagenome</name>
    <dbReference type="NCBI Taxonomy" id="408172"/>
    <lineage>
        <taxon>unclassified sequences</taxon>
        <taxon>metagenomes</taxon>
        <taxon>ecological metagenomes</taxon>
    </lineage>
</organism>
<dbReference type="PANTHER" id="PTHR33383">
    <property type="entry name" value="MEMBRANE PROTEIN INSERTION EFFICIENCY FACTOR-RELATED"/>
    <property type="match status" value="1"/>
</dbReference>
<dbReference type="NCBIfam" id="TIGR00278">
    <property type="entry name" value="membrane protein insertion efficiency factor YidD"/>
    <property type="match status" value="1"/>
</dbReference>
<protein>
    <recommendedName>
        <fullName evidence="2">Membrane protein insertion efficiency factor YidD</fullName>
    </recommendedName>
</protein>
<gene>
    <name evidence="1" type="ORF">METZ01_LOCUS99346</name>
</gene>
<dbReference type="InterPro" id="IPR002696">
    <property type="entry name" value="Membr_insert_effic_factor_YidD"/>
</dbReference>
<dbReference type="Pfam" id="PF01809">
    <property type="entry name" value="YidD"/>
    <property type="match status" value="1"/>
</dbReference>
<dbReference type="AlphaFoldDB" id="A0A381W1Z3"/>
<reference evidence="1" key="1">
    <citation type="submission" date="2018-05" db="EMBL/GenBank/DDBJ databases">
        <authorList>
            <person name="Lanie J.A."/>
            <person name="Ng W.-L."/>
            <person name="Kazmierczak K.M."/>
            <person name="Andrzejewski T.M."/>
            <person name="Davidsen T.M."/>
            <person name="Wayne K.J."/>
            <person name="Tettelin H."/>
            <person name="Glass J.I."/>
            <person name="Rusch D."/>
            <person name="Podicherti R."/>
            <person name="Tsui H.-C.T."/>
            <person name="Winkler M.E."/>
        </authorList>
    </citation>
    <scope>NUCLEOTIDE SEQUENCE</scope>
</reference>
<proteinExistence type="inferred from homology"/>
<evidence type="ECO:0000313" key="1">
    <source>
        <dbReference type="EMBL" id="SVA46492.1"/>
    </source>
</evidence>
<dbReference type="SMART" id="SM01234">
    <property type="entry name" value="Haemolytic"/>
    <property type="match status" value="1"/>
</dbReference>
<evidence type="ECO:0008006" key="2">
    <source>
        <dbReference type="Google" id="ProtNLM"/>
    </source>
</evidence>
<dbReference type="PANTHER" id="PTHR33383:SF1">
    <property type="entry name" value="MEMBRANE PROTEIN INSERTION EFFICIENCY FACTOR-RELATED"/>
    <property type="match status" value="1"/>
</dbReference>
<dbReference type="HAMAP" id="MF_00386">
    <property type="entry name" value="UPF0161_YidD"/>
    <property type="match status" value="1"/>
</dbReference>